<protein>
    <recommendedName>
        <fullName evidence="4">UDP-N-acetylglucosamine transferase subunit ALG13</fullName>
        <ecNumber evidence="3">2.4.1.141</ecNumber>
    </recommendedName>
</protein>
<dbReference type="InterPro" id="IPR039042">
    <property type="entry name" value="Alg13-like"/>
</dbReference>
<dbReference type="PANTHER" id="PTHR12867:SF6">
    <property type="entry name" value="N-ACETYLGLUCOSAMINYLDIPHOSPHODOLICHOL N-ACETYLGLUCOSAMINYLTRANSFERASE"/>
    <property type="match status" value="1"/>
</dbReference>
<proteinExistence type="inferred from homology"/>
<dbReference type="Pfam" id="PF04101">
    <property type="entry name" value="Glyco_tran_28_C"/>
    <property type="match status" value="1"/>
</dbReference>
<dbReference type="PANTHER" id="PTHR12867">
    <property type="entry name" value="GLYCOSYL TRANSFERASE-RELATED"/>
    <property type="match status" value="1"/>
</dbReference>
<evidence type="ECO:0000313" key="10">
    <source>
        <dbReference type="Proteomes" id="UP000078550"/>
    </source>
</evidence>
<dbReference type="GO" id="GO:0006488">
    <property type="term" value="P:dolichol-linked oligosaccharide biosynthetic process"/>
    <property type="evidence" value="ECO:0007669"/>
    <property type="project" value="InterPro"/>
</dbReference>
<accession>A0A1A8YHG6</accession>
<feature type="domain" description="Glycosyl transferase family 28 C-terminal" evidence="8">
    <location>
        <begin position="130"/>
        <end position="279"/>
    </location>
</feature>
<sequence>MFLHMSVPEKKKKKKVKETFLCKYTRFTALLGSREDRQLLEHFHRSEAFPPDRSISTGQKHFHRIEAFPPDRSISTGQKHFHREPCVAALRACRRATCLSPRYVPVAALPARRCAACVATLPVCRHTMRLLVTVGSHSFDELIEHVDKKEFHRFLWKSGFSQMTVQIGNGSYVPKLTYDKREGEKNEFLLEGINIFRFKSSLDEDFEKADIVVTHAGAGTTFQCLRRKKKIVTVVNANLMNNHQMEFAQFMYLSNYLEICKCVSNLEKHICECLKRERYETLPEPTTDHFLRDLDSLIDSGVIRHHREFNHITYLPNCSG</sequence>
<evidence type="ECO:0000259" key="8">
    <source>
        <dbReference type="Pfam" id="PF04101"/>
    </source>
</evidence>
<dbReference type="Proteomes" id="UP000078550">
    <property type="component" value="Unassembled WGS sequence"/>
</dbReference>
<keyword evidence="5" id="KW-0328">Glycosyltransferase</keyword>
<dbReference type="EC" id="2.4.1.141" evidence="3"/>
<dbReference type="GO" id="GO:0005783">
    <property type="term" value="C:endoplasmic reticulum"/>
    <property type="evidence" value="ECO:0007669"/>
    <property type="project" value="UniProtKB-SubCell"/>
</dbReference>
<evidence type="ECO:0000256" key="4">
    <source>
        <dbReference type="ARBA" id="ARBA00017468"/>
    </source>
</evidence>
<evidence type="ECO:0000313" key="9">
    <source>
        <dbReference type="EMBL" id="SBT30987.1"/>
    </source>
</evidence>
<evidence type="ECO:0000256" key="6">
    <source>
        <dbReference type="ARBA" id="ARBA00022679"/>
    </source>
</evidence>
<dbReference type="GO" id="GO:0004577">
    <property type="term" value="F:N-acetylglucosaminyldiphosphodolichol N-acetylglucosaminyltransferase activity"/>
    <property type="evidence" value="ECO:0007669"/>
    <property type="project" value="UniProtKB-EC"/>
</dbReference>
<dbReference type="Gene3D" id="3.40.50.2000">
    <property type="entry name" value="Glycogen Phosphorylase B"/>
    <property type="match status" value="1"/>
</dbReference>
<gene>
    <name evidence="9" type="ORF">POVWA2_001770</name>
</gene>
<evidence type="ECO:0000256" key="5">
    <source>
        <dbReference type="ARBA" id="ARBA00022676"/>
    </source>
</evidence>
<organism evidence="9 10">
    <name type="scientific">Plasmodium ovale wallikeri</name>
    <dbReference type="NCBI Taxonomy" id="864142"/>
    <lineage>
        <taxon>Eukaryota</taxon>
        <taxon>Sar</taxon>
        <taxon>Alveolata</taxon>
        <taxon>Apicomplexa</taxon>
        <taxon>Aconoidasida</taxon>
        <taxon>Haemosporida</taxon>
        <taxon>Plasmodiidae</taxon>
        <taxon>Plasmodium</taxon>
        <taxon>Plasmodium (Plasmodium)</taxon>
    </lineage>
</organism>
<comment type="subcellular location">
    <subcellularLocation>
        <location evidence="1">Endoplasmic reticulum</location>
    </subcellularLocation>
</comment>
<reference evidence="10" key="1">
    <citation type="submission" date="2016-05" db="EMBL/GenBank/DDBJ databases">
        <authorList>
            <person name="Naeem Raeece"/>
        </authorList>
    </citation>
    <scope>NUCLEOTIDE SEQUENCE [LARGE SCALE GENOMIC DNA]</scope>
</reference>
<evidence type="ECO:0000256" key="3">
    <source>
        <dbReference type="ARBA" id="ARBA00012614"/>
    </source>
</evidence>
<keyword evidence="6 9" id="KW-0808">Transferase</keyword>
<evidence type="ECO:0000256" key="7">
    <source>
        <dbReference type="ARBA" id="ARBA00022824"/>
    </source>
</evidence>
<evidence type="ECO:0000256" key="2">
    <source>
        <dbReference type="ARBA" id="ARBA00006962"/>
    </source>
</evidence>
<dbReference type="InterPro" id="IPR007235">
    <property type="entry name" value="Glyco_trans_28_C"/>
</dbReference>
<name>A0A1A8YHG6_PLAOA</name>
<dbReference type="EMBL" id="FLRE01000008">
    <property type="protein sequence ID" value="SBT30987.1"/>
    <property type="molecule type" value="Genomic_DNA"/>
</dbReference>
<dbReference type="AlphaFoldDB" id="A0A1A8YHG6"/>
<comment type="similarity">
    <text evidence="2">Belongs to the glycosyltransferase 28 family.</text>
</comment>
<evidence type="ECO:0000256" key="1">
    <source>
        <dbReference type="ARBA" id="ARBA00004240"/>
    </source>
</evidence>
<dbReference type="SUPFAM" id="SSF53756">
    <property type="entry name" value="UDP-Glycosyltransferase/glycogen phosphorylase"/>
    <property type="match status" value="1"/>
</dbReference>
<keyword evidence="7" id="KW-0256">Endoplasmic reticulum</keyword>